<dbReference type="Proteomes" id="UP000037035">
    <property type="component" value="Unassembled WGS sequence"/>
</dbReference>
<evidence type="ECO:0000313" key="8">
    <source>
        <dbReference type="Proteomes" id="UP000037035"/>
    </source>
</evidence>
<evidence type="ECO:0000256" key="1">
    <source>
        <dbReference type="ARBA" id="ARBA00004245"/>
    </source>
</evidence>
<dbReference type="SUPFAM" id="SSF103657">
    <property type="entry name" value="BAR/IMD domain-like"/>
    <property type="match status" value="1"/>
</dbReference>
<dbReference type="FunFam" id="1.20.1270.60:FF:000045">
    <property type="entry name" value="Cell division control protein"/>
    <property type="match status" value="1"/>
</dbReference>
<organism evidence="7 8">
    <name type="scientific">Puccinia sorghi</name>
    <dbReference type="NCBI Taxonomy" id="27349"/>
    <lineage>
        <taxon>Eukaryota</taxon>
        <taxon>Fungi</taxon>
        <taxon>Dikarya</taxon>
        <taxon>Basidiomycota</taxon>
        <taxon>Pucciniomycotina</taxon>
        <taxon>Pucciniomycetes</taxon>
        <taxon>Pucciniales</taxon>
        <taxon>Pucciniaceae</taxon>
        <taxon>Puccinia</taxon>
    </lineage>
</organism>
<proteinExistence type="predicted"/>
<evidence type="ECO:0000256" key="2">
    <source>
        <dbReference type="ARBA" id="ARBA00022490"/>
    </source>
</evidence>
<dbReference type="PROSITE" id="PS51741">
    <property type="entry name" value="F_BAR"/>
    <property type="match status" value="1"/>
</dbReference>
<comment type="caution">
    <text evidence="7">The sequence shown here is derived from an EMBL/GenBank/DDBJ whole genome shotgun (WGS) entry which is preliminary data.</text>
</comment>
<dbReference type="GO" id="GO:0120104">
    <property type="term" value="C:mitotic actomyosin contractile ring, proximal layer"/>
    <property type="evidence" value="ECO:0007669"/>
    <property type="project" value="TreeGrafter"/>
</dbReference>
<evidence type="ECO:0000256" key="4">
    <source>
        <dbReference type="ARBA" id="ARBA00023212"/>
    </source>
</evidence>
<feature type="domain" description="F-BAR" evidence="6">
    <location>
        <begin position="46"/>
        <end position="300"/>
    </location>
</feature>
<evidence type="ECO:0000256" key="3">
    <source>
        <dbReference type="ARBA" id="ARBA00022553"/>
    </source>
</evidence>
<dbReference type="VEuPathDB" id="FungiDB:VP01_1075g8"/>
<dbReference type="Pfam" id="PF00611">
    <property type="entry name" value="FCH"/>
    <property type="match status" value="1"/>
</dbReference>
<keyword evidence="8" id="KW-1185">Reference proteome</keyword>
<keyword evidence="2" id="KW-0963">Cytoplasm</keyword>
<dbReference type="EMBL" id="LAVV01000843">
    <property type="protein sequence ID" value="KNZ64020.1"/>
    <property type="molecule type" value="Genomic_DNA"/>
</dbReference>
<evidence type="ECO:0000256" key="5">
    <source>
        <dbReference type="PROSITE-ProRule" id="PRU01077"/>
    </source>
</evidence>
<dbReference type="SMART" id="SM00055">
    <property type="entry name" value="FCH"/>
    <property type="match status" value="1"/>
</dbReference>
<gene>
    <name evidence="7" type="ORF">VP01_1075g8</name>
</gene>
<evidence type="ECO:0000313" key="7">
    <source>
        <dbReference type="EMBL" id="KNZ64020.1"/>
    </source>
</evidence>
<dbReference type="Gene3D" id="1.20.1270.60">
    <property type="entry name" value="Arfaptin homology (AH) domain/BAR domain"/>
    <property type="match status" value="1"/>
</dbReference>
<accession>A0A0L6VUY9</accession>
<reference evidence="7 8" key="1">
    <citation type="submission" date="2015-08" db="EMBL/GenBank/DDBJ databases">
        <title>Next Generation Sequencing and Analysis of the Genome of Puccinia sorghi L Schw, the Causal Agent of Maize Common Rust.</title>
        <authorList>
            <person name="Rochi L."/>
            <person name="Burguener G."/>
            <person name="Darino M."/>
            <person name="Turjanski A."/>
            <person name="Kreff E."/>
            <person name="Dieguez M.J."/>
            <person name="Sacco F."/>
        </authorList>
    </citation>
    <scope>NUCLEOTIDE SEQUENCE [LARGE SCALE GENOMIC DNA]</scope>
    <source>
        <strain evidence="7 8">RO10H11247</strain>
    </source>
</reference>
<protein>
    <recommendedName>
        <fullName evidence="6">F-BAR domain-containing protein</fullName>
    </recommendedName>
</protein>
<keyword evidence="5" id="KW-0175">Coiled coil</keyword>
<dbReference type="InterPro" id="IPR001060">
    <property type="entry name" value="FCH_dom"/>
</dbReference>
<dbReference type="GO" id="GO:0005543">
    <property type="term" value="F:phospholipid binding"/>
    <property type="evidence" value="ECO:0007669"/>
    <property type="project" value="TreeGrafter"/>
</dbReference>
<name>A0A0L6VUY9_9BASI</name>
<dbReference type="InterPro" id="IPR031160">
    <property type="entry name" value="F_BAR_dom"/>
</dbReference>
<sequence length="389" mass="44330">MGRFGKLLNLSEWQASAKSPITQDNKYPKEVEGLAHQQQRQAINAKEFCNSFWGEEGYENLIEKSRVSSKMLEELKNWYKERAVIEADYAKKLHKLSNSNLFHLLGFESDGLRQGLNTLREITAKSAHCHAELSGTFKSSLEAKTCEFINKREGVRRNSQISIEKLHKKETELRVLQDKARKKFEADAIAISGYSVQMNLVQGRDMDKISVKLDKARGSIAITEKDYRVLTRNLEDTTEAWNVQWKSFCDMIQDLEEDRIDFVQSSLWDFANALSTVCMLEDEQFENLRKAVERCNTTQDVMRFIQQAGTGQELYAAPVYIDYAKGAHEDLQFIPRKCTIANFTRASYRDGQHPPQLGTPSVVSDLTQAIEAGPIKGASLHCNRNTLMA</sequence>
<keyword evidence="4" id="KW-0206">Cytoskeleton</keyword>
<dbReference type="OrthoDB" id="19092at2759"/>
<dbReference type="InterPro" id="IPR027267">
    <property type="entry name" value="AH/BAR_dom_sf"/>
</dbReference>
<evidence type="ECO:0000259" key="6">
    <source>
        <dbReference type="PROSITE" id="PS51741"/>
    </source>
</evidence>
<comment type="subcellular location">
    <subcellularLocation>
        <location evidence="1">Cytoplasm</location>
        <location evidence="1">Cytoskeleton</location>
    </subcellularLocation>
</comment>
<dbReference type="PANTHER" id="PTHR23065">
    <property type="entry name" value="PROLINE-SERINE-THREONINE PHOSPHATASE INTERACTING PROTEIN 1"/>
    <property type="match status" value="1"/>
</dbReference>
<dbReference type="PANTHER" id="PTHR23065:SF7">
    <property type="entry name" value="NOSTRIN, ISOFORM H"/>
    <property type="match status" value="1"/>
</dbReference>
<dbReference type="STRING" id="27349.A0A0L6VUY9"/>
<dbReference type="GO" id="GO:0007010">
    <property type="term" value="P:cytoskeleton organization"/>
    <property type="evidence" value="ECO:0007669"/>
    <property type="project" value="TreeGrafter"/>
</dbReference>
<dbReference type="GO" id="GO:0009898">
    <property type="term" value="C:cytoplasmic side of plasma membrane"/>
    <property type="evidence" value="ECO:0007669"/>
    <property type="project" value="TreeGrafter"/>
</dbReference>
<keyword evidence="3" id="KW-0597">Phosphoprotein</keyword>
<dbReference type="AlphaFoldDB" id="A0A0L6VUY9"/>